<accession>A0A2S6CF00</accession>
<evidence type="ECO:0000256" key="1">
    <source>
        <dbReference type="ARBA" id="ARBA00022723"/>
    </source>
</evidence>
<name>A0A2S6CF00_9PEZI</name>
<evidence type="ECO:0000313" key="6">
    <source>
        <dbReference type="EMBL" id="PPJ58322.1"/>
    </source>
</evidence>
<dbReference type="OrthoDB" id="2849579at2759"/>
<keyword evidence="7" id="KW-1185">Reference proteome</keyword>
<dbReference type="SMART" id="SM00184">
    <property type="entry name" value="RING"/>
    <property type="match status" value="1"/>
</dbReference>
<dbReference type="Gene3D" id="3.30.40.10">
    <property type="entry name" value="Zinc/RING finger domain, C3HC4 (zinc finger)"/>
    <property type="match status" value="1"/>
</dbReference>
<proteinExistence type="predicted"/>
<protein>
    <recommendedName>
        <fullName evidence="5">RING-type domain-containing protein</fullName>
    </recommendedName>
</protein>
<comment type="caution">
    <text evidence="6">The sequence shown here is derived from an EMBL/GenBank/DDBJ whole genome shotgun (WGS) entry which is preliminary data.</text>
</comment>
<evidence type="ECO:0000259" key="5">
    <source>
        <dbReference type="PROSITE" id="PS50089"/>
    </source>
</evidence>
<dbReference type="STRING" id="357750.A0A2S6CF00"/>
<feature type="domain" description="RING-type" evidence="5">
    <location>
        <begin position="33"/>
        <end position="76"/>
    </location>
</feature>
<dbReference type="PROSITE" id="PS50089">
    <property type="entry name" value="ZF_RING_2"/>
    <property type="match status" value="1"/>
</dbReference>
<dbReference type="GO" id="GO:0008270">
    <property type="term" value="F:zinc ion binding"/>
    <property type="evidence" value="ECO:0007669"/>
    <property type="project" value="UniProtKB-KW"/>
</dbReference>
<dbReference type="Pfam" id="PF13639">
    <property type="entry name" value="zf-RING_2"/>
    <property type="match status" value="1"/>
</dbReference>
<evidence type="ECO:0000256" key="4">
    <source>
        <dbReference type="PROSITE-ProRule" id="PRU00175"/>
    </source>
</evidence>
<evidence type="ECO:0000313" key="7">
    <source>
        <dbReference type="Proteomes" id="UP000237631"/>
    </source>
</evidence>
<dbReference type="InterPro" id="IPR013083">
    <property type="entry name" value="Znf_RING/FYVE/PHD"/>
</dbReference>
<dbReference type="EMBL" id="PNEN01000465">
    <property type="protein sequence ID" value="PPJ58322.1"/>
    <property type="molecule type" value="Genomic_DNA"/>
</dbReference>
<keyword evidence="3" id="KW-0862">Zinc</keyword>
<evidence type="ECO:0000256" key="3">
    <source>
        <dbReference type="ARBA" id="ARBA00022833"/>
    </source>
</evidence>
<keyword evidence="1" id="KW-0479">Metal-binding</keyword>
<organism evidence="6 7">
    <name type="scientific">Cercospora berteroae</name>
    <dbReference type="NCBI Taxonomy" id="357750"/>
    <lineage>
        <taxon>Eukaryota</taxon>
        <taxon>Fungi</taxon>
        <taxon>Dikarya</taxon>
        <taxon>Ascomycota</taxon>
        <taxon>Pezizomycotina</taxon>
        <taxon>Dothideomycetes</taxon>
        <taxon>Dothideomycetidae</taxon>
        <taxon>Mycosphaerellales</taxon>
        <taxon>Mycosphaerellaceae</taxon>
        <taxon>Cercospora</taxon>
    </lineage>
</organism>
<evidence type="ECO:0000256" key="2">
    <source>
        <dbReference type="ARBA" id="ARBA00022771"/>
    </source>
</evidence>
<sequence>MSLPTRAEYLRSLIPFALPTQPPNVDGGEDVECPMCRVPYEDEPSTQIVETDCNHKFCYDCLLSWNQEHSSCPTCRKELYELEPDVEDFVEDFVDLPIKTTTTVEVIEQAMALMELRENGVGHDDRDIHSFLEGRNNQRNVSDVNQHEEERAAAEGYAYRPVILEVDYLRVRLTNQIQLLHEMNESWILAEMPIEPEPVPEMPEFIQGPIDHDARCSFSCHDAGLIYEFDRLSVRGEAAGENAWNSPAHPLNILAQAARSHFNSPECEQIITTIAHSANRRVGGVNEEFDVRFPGLQPASHAVDQPAE</sequence>
<keyword evidence="2 4" id="KW-0863">Zinc-finger</keyword>
<gene>
    <name evidence="6" type="ORF">CBER1_04520</name>
</gene>
<dbReference type="InterPro" id="IPR001841">
    <property type="entry name" value="Znf_RING"/>
</dbReference>
<dbReference type="Proteomes" id="UP000237631">
    <property type="component" value="Unassembled WGS sequence"/>
</dbReference>
<dbReference type="AlphaFoldDB" id="A0A2S6CF00"/>
<dbReference type="SUPFAM" id="SSF57850">
    <property type="entry name" value="RING/U-box"/>
    <property type="match status" value="1"/>
</dbReference>
<dbReference type="PROSITE" id="PS00518">
    <property type="entry name" value="ZF_RING_1"/>
    <property type="match status" value="1"/>
</dbReference>
<dbReference type="InterPro" id="IPR017907">
    <property type="entry name" value="Znf_RING_CS"/>
</dbReference>
<reference evidence="7" key="1">
    <citation type="journal article" date="2017" name="bioRxiv">
        <title>Conservation of a gene cluster reveals novel cercosporin biosynthetic mechanisms and extends production to the genus Colletotrichum.</title>
        <authorList>
            <person name="de Jonge R."/>
            <person name="Ebert M.K."/>
            <person name="Huitt-Roehl C.R."/>
            <person name="Pal P."/>
            <person name="Suttle J.C."/>
            <person name="Spanner R.E."/>
            <person name="Neubauer J.D."/>
            <person name="Jurick W.M.II."/>
            <person name="Stott K.A."/>
            <person name="Secor G.A."/>
            <person name="Thomma B.P.H.J."/>
            <person name="Van de Peer Y."/>
            <person name="Townsend C.A."/>
            <person name="Bolton M.D."/>
        </authorList>
    </citation>
    <scope>NUCLEOTIDE SEQUENCE [LARGE SCALE GENOMIC DNA]</scope>
    <source>
        <strain evidence="7">CBS538.71</strain>
    </source>
</reference>